<keyword evidence="4" id="KW-1185">Reference proteome</keyword>
<evidence type="ECO:0000256" key="1">
    <source>
        <dbReference type="SAM" id="Coils"/>
    </source>
</evidence>
<feature type="compositionally biased region" description="Basic and acidic residues" evidence="2">
    <location>
        <begin position="668"/>
        <end position="689"/>
    </location>
</feature>
<feature type="compositionally biased region" description="Low complexity" evidence="2">
    <location>
        <begin position="124"/>
        <end position="139"/>
    </location>
</feature>
<feature type="compositionally biased region" description="Low complexity" evidence="2">
    <location>
        <begin position="611"/>
        <end position="626"/>
    </location>
</feature>
<feature type="compositionally biased region" description="Low complexity" evidence="2">
    <location>
        <begin position="902"/>
        <end position="921"/>
    </location>
</feature>
<feature type="region of interest" description="Disordered" evidence="2">
    <location>
        <begin position="453"/>
        <end position="514"/>
    </location>
</feature>
<proteinExistence type="predicted"/>
<feature type="region of interest" description="Disordered" evidence="2">
    <location>
        <begin position="608"/>
        <end position="709"/>
    </location>
</feature>
<feature type="compositionally biased region" description="Low complexity" evidence="2">
    <location>
        <begin position="691"/>
        <end position="708"/>
    </location>
</feature>
<accession>A0A8H6X8T7</accession>
<evidence type="ECO:0000313" key="4">
    <source>
        <dbReference type="Proteomes" id="UP000623467"/>
    </source>
</evidence>
<protein>
    <submittedName>
        <fullName evidence="3">Uncharacterized protein</fullName>
    </submittedName>
</protein>
<name>A0A8H6X8T7_9AGAR</name>
<feature type="compositionally biased region" description="Acidic residues" evidence="2">
    <location>
        <begin position="627"/>
        <end position="641"/>
    </location>
</feature>
<feature type="coiled-coil region" evidence="1">
    <location>
        <begin position="349"/>
        <end position="376"/>
    </location>
</feature>
<keyword evidence="1" id="KW-0175">Coiled coil</keyword>
<feature type="compositionally biased region" description="Low complexity" evidence="2">
    <location>
        <begin position="152"/>
        <end position="184"/>
    </location>
</feature>
<organism evidence="3 4">
    <name type="scientific">Mycena sanguinolenta</name>
    <dbReference type="NCBI Taxonomy" id="230812"/>
    <lineage>
        <taxon>Eukaryota</taxon>
        <taxon>Fungi</taxon>
        <taxon>Dikarya</taxon>
        <taxon>Basidiomycota</taxon>
        <taxon>Agaricomycotina</taxon>
        <taxon>Agaricomycetes</taxon>
        <taxon>Agaricomycetidae</taxon>
        <taxon>Agaricales</taxon>
        <taxon>Marasmiineae</taxon>
        <taxon>Mycenaceae</taxon>
        <taxon>Mycena</taxon>
    </lineage>
</organism>
<feature type="compositionally biased region" description="Polar residues" evidence="2">
    <location>
        <begin position="94"/>
        <end position="106"/>
    </location>
</feature>
<gene>
    <name evidence="3" type="ORF">MSAN_02288500</name>
</gene>
<feature type="compositionally biased region" description="Pro residues" evidence="2">
    <location>
        <begin position="140"/>
        <end position="151"/>
    </location>
</feature>
<feature type="region of interest" description="Disordered" evidence="2">
    <location>
        <begin position="253"/>
        <end position="296"/>
    </location>
</feature>
<feature type="compositionally biased region" description="Basic and acidic residues" evidence="2">
    <location>
        <begin position="642"/>
        <end position="653"/>
    </location>
</feature>
<feature type="region of interest" description="Disordered" evidence="2">
    <location>
        <begin position="902"/>
        <end position="1034"/>
    </location>
</feature>
<dbReference type="Proteomes" id="UP000623467">
    <property type="component" value="Unassembled WGS sequence"/>
</dbReference>
<feature type="region of interest" description="Disordered" evidence="2">
    <location>
        <begin position="1"/>
        <end position="197"/>
    </location>
</feature>
<comment type="caution">
    <text evidence="3">The sequence shown here is derived from an EMBL/GenBank/DDBJ whole genome shotgun (WGS) entry which is preliminary data.</text>
</comment>
<feature type="compositionally biased region" description="Acidic residues" evidence="2">
    <location>
        <begin position="464"/>
        <end position="486"/>
    </location>
</feature>
<dbReference type="EMBL" id="JACAZH010000036">
    <property type="protein sequence ID" value="KAF7336563.1"/>
    <property type="molecule type" value="Genomic_DNA"/>
</dbReference>
<reference evidence="3" key="1">
    <citation type="submission" date="2020-05" db="EMBL/GenBank/DDBJ databases">
        <title>Mycena genomes resolve the evolution of fungal bioluminescence.</title>
        <authorList>
            <person name="Tsai I.J."/>
        </authorList>
    </citation>
    <scope>NUCLEOTIDE SEQUENCE</scope>
    <source>
        <strain evidence="3">160909Yilan</strain>
    </source>
</reference>
<feature type="compositionally biased region" description="Low complexity" evidence="2">
    <location>
        <begin position="956"/>
        <end position="965"/>
    </location>
</feature>
<evidence type="ECO:0000256" key="2">
    <source>
        <dbReference type="SAM" id="MobiDB-lite"/>
    </source>
</evidence>
<feature type="compositionally biased region" description="Basic and acidic residues" evidence="2">
    <location>
        <begin position="974"/>
        <end position="989"/>
    </location>
</feature>
<feature type="compositionally biased region" description="Basic residues" evidence="2">
    <location>
        <begin position="1"/>
        <end position="10"/>
    </location>
</feature>
<dbReference type="AlphaFoldDB" id="A0A8H6X8T7"/>
<feature type="compositionally biased region" description="Polar residues" evidence="2">
    <location>
        <begin position="285"/>
        <end position="294"/>
    </location>
</feature>
<sequence length="1034" mass="111134">MASRPRRSHRSPAPSSSSGTKRKRQPTVVPEREDQAEEDPTVSPRGASSSHPIVMDLTSDEEGGGDADTSPPARLGSSSSDPRPSKRRRVGPQPSRQSTPSAAGSTSDRKVLPLPRRTPASVLASTSRPRPSTSASDPSPSKPARPAPPAARPLFPARPAAPAVPRSPPHSSATASPPARRNSATTGAPTSAPVGSFRSFIATYRLERVKPVSDLSETLEEARAAAHRYDGLIRELSGRLHDLELNPAPRAAVPEPYERQPTPTEPDFTRVPLPVAPTPPEQDSGRTTFASGSQHVAAREVRDQYVADYQRYSEQMEPALARRELYARDFVAIHRKEQDDAARARQSAIDEAEARNAKLDGQLPELLDRLEELRTASHSCSIRLRLLESTTEARISARRETVSRIEAALAADRSRRALGDTAPLGELLDLVLDALHGYAAPLDHAFVPVASFGHRSPSPSGSDSSEDGGDNDRLSDDDDEDDEDDAPPASGITVAVPSVVSRRGRPSPAGSALAVTKSQYEHSIAQEYRVVIEKARPADGGRLRLWNGCDRCWGASAGPRPCVQWTPRHGQSKRTKCVGCVHLHKTCEDPEKPRFGPSSCVELLERQGGLSVDPTPSPDSTTPTVVDSEDDEDNDAQDELSEDSRPVKMERSKKGVGPLKGILKKISTPREEDAKGKGKARDETDDRYRSRASPSRGKASSSKSRSGSVLVPGYNFGEPFGAQVEGFVPHISFERPTECTAYFPPPSSVVRRFLDVPQVQQEEGPVGDRVERLRRRRAFIHLSHVQMEQIAVLRAGLDAVTRYQAEILDYQLPMPRTHATLTTAVHSRDFPFIPPGLDPAAVLPEIRESLLRVLHRAHPWLVPYFEFVEDPSSDVPEGDPSAWDPLFLFHWLGHDRVRSEASASSSSRSAGGSRSAGPSASCAPVAGPSGESRGSLGTPALLRGSSSNGPSRARVVDLPDVPLGPVEDDADMDAPEHAGPSEEELKEKTPPFLPGTASPPANNNAGVAGEQVVEGPVKGNAPSGVGDEMVGGSG</sequence>
<evidence type="ECO:0000313" key="3">
    <source>
        <dbReference type="EMBL" id="KAF7336563.1"/>
    </source>
</evidence>